<dbReference type="EMBL" id="VTPC01003831">
    <property type="protein sequence ID" value="KAF2897966.1"/>
    <property type="molecule type" value="Genomic_DNA"/>
</dbReference>
<comment type="caution">
    <text evidence="2">The sequence shown here is derived from an EMBL/GenBank/DDBJ whole genome shotgun (WGS) entry which is preliminary data.</text>
</comment>
<accession>A0A8K0D6Q2</accession>
<dbReference type="OrthoDB" id="10029800at2759"/>
<evidence type="ECO:0000256" key="1">
    <source>
        <dbReference type="SAM" id="MobiDB-lite"/>
    </source>
</evidence>
<feature type="compositionally biased region" description="Polar residues" evidence="1">
    <location>
        <begin position="164"/>
        <end position="178"/>
    </location>
</feature>
<proteinExistence type="predicted"/>
<dbReference type="AlphaFoldDB" id="A0A8K0D6Q2"/>
<gene>
    <name evidence="2" type="ORF">ILUMI_08218</name>
</gene>
<keyword evidence="3" id="KW-1185">Reference proteome</keyword>
<organism evidence="2 3">
    <name type="scientific">Ignelater luminosus</name>
    <name type="common">Cucubano</name>
    <name type="synonym">Pyrophorus luminosus</name>
    <dbReference type="NCBI Taxonomy" id="2038154"/>
    <lineage>
        <taxon>Eukaryota</taxon>
        <taxon>Metazoa</taxon>
        <taxon>Ecdysozoa</taxon>
        <taxon>Arthropoda</taxon>
        <taxon>Hexapoda</taxon>
        <taxon>Insecta</taxon>
        <taxon>Pterygota</taxon>
        <taxon>Neoptera</taxon>
        <taxon>Endopterygota</taxon>
        <taxon>Coleoptera</taxon>
        <taxon>Polyphaga</taxon>
        <taxon>Elateriformia</taxon>
        <taxon>Elateroidea</taxon>
        <taxon>Elateridae</taxon>
        <taxon>Agrypninae</taxon>
        <taxon>Pyrophorini</taxon>
        <taxon>Ignelater</taxon>
    </lineage>
</organism>
<evidence type="ECO:0000313" key="3">
    <source>
        <dbReference type="Proteomes" id="UP000801492"/>
    </source>
</evidence>
<dbReference type="Proteomes" id="UP000801492">
    <property type="component" value="Unassembled WGS sequence"/>
</dbReference>
<name>A0A8K0D6Q2_IGNLU</name>
<sequence>METACPPPQPSSYYEPNQDPSHAATLHLPTVLPDVPSHEFISTSLSSPSVFSNSRALVSVASELDPMISASSRYPDNNTYYPNNWGSNPTYSNNYNYYNTPNNNQQSYLNTGTPTMVLYPHLYSTVNQNQIHVHLHSNNEDPLTLMPPRGAMEIGPPPADSAQMPAQVNTQAHTQAQIEESERGQGQADPASVWRPYTSHDCL</sequence>
<evidence type="ECO:0000313" key="2">
    <source>
        <dbReference type="EMBL" id="KAF2897966.1"/>
    </source>
</evidence>
<protein>
    <submittedName>
        <fullName evidence="2">Uncharacterized protein</fullName>
    </submittedName>
</protein>
<reference evidence="2" key="1">
    <citation type="submission" date="2019-08" db="EMBL/GenBank/DDBJ databases">
        <title>The genome of the North American firefly Photinus pyralis.</title>
        <authorList>
            <consortium name="Photinus pyralis genome working group"/>
            <person name="Fallon T.R."/>
            <person name="Sander Lower S.E."/>
            <person name="Weng J.-K."/>
        </authorList>
    </citation>
    <scope>NUCLEOTIDE SEQUENCE</scope>
    <source>
        <strain evidence="2">TRF0915ILg1</strain>
        <tissue evidence="2">Whole body</tissue>
    </source>
</reference>
<feature type="region of interest" description="Disordered" evidence="1">
    <location>
        <begin position="155"/>
        <end position="203"/>
    </location>
</feature>